<protein>
    <submittedName>
        <fullName evidence="2">Uncharacterized protein</fullName>
    </submittedName>
</protein>
<dbReference type="EMBL" id="CAJNNV010013172">
    <property type="protein sequence ID" value="CAE8601436.1"/>
    <property type="molecule type" value="Genomic_DNA"/>
</dbReference>
<dbReference type="AlphaFoldDB" id="A0A813EPF3"/>
<feature type="region of interest" description="Disordered" evidence="1">
    <location>
        <begin position="26"/>
        <end position="45"/>
    </location>
</feature>
<evidence type="ECO:0000256" key="1">
    <source>
        <dbReference type="SAM" id="MobiDB-lite"/>
    </source>
</evidence>
<dbReference type="Proteomes" id="UP000654075">
    <property type="component" value="Unassembled WGS sequence"/>
</dbReference>
<comment type="caution">
    <text evidence="2">The sequence shown here is derived from an EMBL/GenBank/DDBJ whole genome shotgun (WGS) entry which is preliminary data.</text>
</comment>
<keyword evidence="3" id="KW-1185">Reference proteome</keyword>
<reference evidence="2" key="1">
    <citation type="submission" date="2021-02" db="EMBL/GenBank/DDBJ databases">
        <authorList>
            <person name="Dougan E. K."/>
            <person name="Rhodes N."/>
            <person name="Thang M."/>
            <person name="Chan C."/>
        </authorList>
    </citation>
    <scope>NUCLEOTIDE SEQUENCE</scope>
</reference>
<accession>A0A813EPF3</accession>
<evidence type="ECO:0000313" key="3">
    <source>
        <dbReference type="Proteomes" id="UP000654075"/>
    </source>
</evidence>
<proteinExistence type="predicted"/>
<feature type="non-terminal residue" evidence="2">
    <location>
        <position position="1"/>
    </location>
</feature>
<sequence length="87" mass="9300">LGSESAGDLDSSKAWRDFLARFPDEQLSGGSAGGGPGFCSGKTSAERPCRARSTRILPAKGGDFADWPAEFPLRHADAVRREDELFS</sequence>
<gene>
    <name evidence="2" type="ORF">PGLA1383_LOCUS19729</name>
</gene>
<name>A0A813EPF3_POLGL</name>
<organism evidence="2 3">
    <name type="scientific">Polarella glacialis</name>
    <name type="common">Dinoflagellate</name>
    <dbReference type="NCBI Taxonomy" id="89957"/>
    <lineage>
        <taxon>Eukaryota</taxon>
        <taxon>Sar</taxon>
        <taxon>Alveolata</taxon>
        <taxon>Dinophyceae</taxon>
        <taxon>Suessiales</taxon>
        <taxon>Suessiaceae</taxon>
        <taxon>Polarella</taxon>
    </lineage>
</organism>
<evidence type="ECO:0000313" key="2">
    <source>
        <dbReference type="EMBL" id="CAE8601436.1"/>
    </source>
</evidence>